<evidence type="ECO:0000313" key="2">
    <source>
        <dbReference type="Proteomes" id="UP001159363"/>
    </source>
</evidence>
<name>A0ABQ9IG47_9NEOP</name>
<comment type="caution">
    <text evidence="1">The sequence shown here is derived from an EMBL/GenBank/DDBJ whole genome shotgun (WGS) entry which is preliminary data.</text>
</comment>
<dbReference type="EMBL" id="JARBHB010000001">
    <property type="protein sequence ID" value="KAJ8895631.1"/>
    <property type="molecule type" value="Genomic_DNA"/>
</dbReference>
<gene>
    <name evidence="1" type="ORF">PR048_000967</name>
</gene>
<evidence type="ECO:0000313" key="1">
    <source>
        <dbReference type="EMBL" id="KAJ8895631.1"/>
    </source>
</evidence>
<reference evidence="1 2" key="1">
    <citation type="submission" date="2023-02" db="EMBL/GenBank/DDBJ databases">
        <title>LHISI_Scaffold_Assembly.</title>
        <authorList>
            <person name="Stuart O.P."/>
            <person name="Cleave R."/>
            <person name="Magrath M.J.L."/>
            <person name="Mikheyev A.S."/>
        </authorList>
    </citation>
    <scope>NUCLEOTIDE SEQUENCE [LARGE SCALE GENOMIC DNA]</scope>
    <source>
        <strain evidence="1">Daus_M_001</strain>
        <tissue evidence="1">Leg muscle</tissue>
    </source>
</reference>
<keyword evidence="2" id="KW-1185">Reference proteome</keyword>
<protein>
    <submittedName>
        <fullName evidence="1">Uncharacterized protein</fullName>
    </submittedName>
</protein>
<accession>A0ABQ9IG47</accession>
<dbReference type="Proteomes" id="UP001159363">
    <property type="component" value="Chromosome 1"/>
</dbReference>
<sequence>MKGNYVWVNQPATQVSTVSPAPEIWHCLLATPGAYGSFVIFFVSCNVTGVQLWNLRGTSIREADKPTDLDFPLVVPDLNDDGVNDLLTACSMPQQRNSLIIISGHTGVILGNSLKIKSCFRVHILSIENFTVSYICQQGDKEAVREVGIIELYTQATNKPFPNVEKIVGAPTHQHRTYDGRSSIARSLTLSVGGRSLMLENIGRCPTHCNVVVNVTDKRPGQGGQLVWNYTAENTYGMMPVTMVFGNQSGPVSGFVLKFWQWGPREEEDLGRNGSHLVIRRLSERVVLITFNSTDMHIVNASQSDVTQLCFRILNYELDLNCQPNLSFQEQS</sequence>
<organism evidence="1 2">
    <name type="scientific">Dryococelus australis</name>
    <dbReference type="NCBI Taxonomy" id="614101"/>
    <lineage>
        <taxon>Eukaryota</taxon>
        <taxon>Metazoa</taxon>
        <taxon>Ecdysozoa</taxon>
        <taxon>Arthropoda</taxon>
        <taxon>Hexapoda</taxon>
        <taxon>Insecta</taxon>
        <taxon>Pterygota</taxon>
        <taxon>Neoptera</taxon>
        <taxon>Polyneoptera</taxon>
        <taxon>Phasmatodea</taxon>
        <taxon>Verophasmatodea</taxon>
        <taxon>Anareolatae</taxon>
        <taxon>Phasmatidae</taxon>
        <taxon>Eurycanthinae</taxon>
        <taxon>Dryococelus</taxon>
    </lineage>
</organism>
<feature type="non-terminal residue" evidence="1">
    <location>
        <position position="332"/>
    </location>
</feature>
<proteinExistence type="predicted"/>